<evidence type="ECO:0000256" key="3">
    <source>
        <dbReference type="ARBA" id="ARBA00013161"/>
    </source>
</evidence>
<protein>
    <recommendedName>
        <fullName evidence="12">Tryptophan--tRNA ligase, mitochondrial</fullName>
        <ecNumber evidence="3">6.1.1.2</ecNumber>
    </recommendedName>
    <alternativeName>
        <fullName evidence="13">(Mt)TrpRS</fullName>
    </alternativeName>
    <alternativeName>
        <fullName evidence="9">Tryptophanyl-tRNA synthetase</fullName>
    </alternativeName>
</protein>
<evidence type="ECO:0000256" key="11">
    <source>
        <dbReference type="ARBA" id="ARBA00059972"/>
    </source>
</evidence>
<evidence type="ECO:0000256" key="7">
    <source>
        <dbReference type="ARBA" id="ARBA00022917"/>
    </source>
</evidence>
<comment type="caution">
    <text evidence="15">The sequence shown here is derived from an EMBL/GenBank/DDBJ whole genome shotgun (WGS) entry which is preliminary data.</text>
</comment>
<dbReference type="NCBIfam" id="TIGR00233">
    <property type="entry name" value="trpS"/>
    <property type="match status" value="1"/>
</dbReference>
<dbReference type="Gene3D" id="1.10.240.10">
    <property type="entry name" value="Tyrosyl-Transfer RNA Synthetase"/>
    <property type="match status" value="1"/>
</dbReference>
<dbReference type="InterPro" id="IPR050203">
    <property type="entry name" value="Trp-tRNA_synthetase"/>
</dbReference>
<dbReference type="PANTHER" id="PTHR43766:SF1">
    <property type="entry name" value="TRYPTOPHAN--TRNA LIGASE, MITOCHONDRIAL"/>
    <property type="match status" value="1"/>
</dbReference>
<dbReference type="GO" id="GO:0005524">
    <property type="term" value="F:ATP binding"/>
    <property type="evidence" value="ECO:0007669"/>
    <property type="project" value="UniProtKB-KW"/>
</dbReference>
<comment type="catalytic activity">
    <reaction evidence="10">
        <text>tRNA(Trp) + L-tryptophan + ATP = L-tryptophyl-tRNA(Trp) + AMP + diphosphate + H(+)</text>
        <dbReference type="Rhea" id="RHEA:24080"/>
        <dbReference type="Rhea" id="RHEA-COMP:9671"/>
        <dbReference type="Rhea" id="RHEA-COMP:9705"/>
        <dbReference type="ChEBI" id="CHEBI:15378"/>
        <dbReference type="ChEBI" id="CHEBI:30616"/>
        <dbReference type="ChEBI" id="CHEBI:33019"/>
        <dbReference type="ChEBI" id="CHEBI:57912"/>
        <dbReference type="ChEBI" id="CHEBI:78442"/>
        <dbReference type="ChEBI" id="CHEBI:78535"/>
        <dbReference type="ChEBI" id="CHEBI:456215"/>
        <dbReference type="EC" id="6.1.1.2"/>
    </reaction>
</comment>
<dbReference type="GO" id="GO:0005759">
    <property type="term" value="C:mitochondrial matrix"/>
    <property type="evidence" value="ECO:0007669"/>
    <property type="project" value="UniProtKB-SubCell"/>
</dbReference>
<dbReference type="InterPro" id="IPR024109">
    <property type="entry name" value="Trp-tRNA-ligase_bac-type"/>
</dbReference>
<comment type="similarity">
    <text evidence="2 14">Belongs to the class-I aminoacyl-tRNA synthetase family.</text>
</comment>
<dbReference type="Gene3D" id="3.40.50.620">
    <property type="entry name" value="HUPs"/>
    <property type="match status" value="1"/>
</dbReference>
<dbReference type="FunFam" id="1.10.240.10:FF:000002">
    <property type="entry name" value="Tryptophan--tRNA ligase"/>
    <property type="match status" value="1"/>
</dbReference>
<keyword evidence="7 14" id="KW-0648">Protein biosynthesis</keyword>
<keyword evidence="4 14" id="KW-0436">Ligase</keyword>
<comment type="function">
    <text evidence="11">Catalyzes the attachment of tryptophan to tRNA(Trp) in a two-step reaction: tryptophan is first activated by ATP to form Trp-AMP and then transferred to the acceptor end of tRNA(Trp).</text>
</comment>
<sequence>MLTILRQYKLLCRNATSINKNIPKFSITQKRQKSIKHAKQYPRRIFSGIQPTGAIHIGNYLGAIKEWVRLQEDNDDLILSIVDMHAITIPQSASILRENIYTMAATLIACGIDPDKCILFQQSAVPMHAQLAWIFGCMTTMPKLNQFPQFKEKSEKMKDALLGIFAYPVLQTADILLYKATHVPIGEDQIQHLHYTQHIVQYFNGKYGETFPTPKPVINDLTGRIKSLREPTKKMSKSSEYKKSCIFLIDSPDIIRSYVMKAMTDFTSEVTWEPEKRPGVSNLIAIHSFLTDKSPEEICKEVSGLNTGQYKALVADVIIEKLTPIREEYLRLIDDPNYLNDVLHKGSTKASLLAHECLTEVYEKIGFSGGTLSSKNLVKSISQKIN</sequence>
<dbReference type="SUPFAM" id="SSF52374">
    <property type="entry name" value="Nucleotidylyl transferase"/>
    <property type="match status" value="1"/>
</dbReference>
<dbReference type="EMBL" id="JAQQBR010000002">
    <property type="protein sequence ID" value="KAK0181562.1"/>
    <property type="molecule type" value="Genomic_DNA"/>
</dbReference>
<reference evidence="15" key="2">
    <citation type="submission" date="2023-03" db="EMBL/GenBank/DDBJ databases">
        <authorList>
            <person name="Inwood S.N."/>
            <person name="Skelly J.G."/>
            <person name="Guhlin J."/>
            <person name="Harrop T.W.R."/>
            <person name="Goldson S.G."/>
            <person name="Dearden P.K."/>
        </authorList>
    </citation>
    <scope>NUCLEOTIDE SEQUENCE</scope>
    <source>
        <strain evidence="15">Lincoln</strain>
        <tissue evidence="15">Whole body</tissue>
    </source>
</reference>
<dbReference type="CDD" id="cd00806">
    <property type="entry name" value="TrpRS_core"/>
    <property type="match status" value="1"/>
</dbReference>
<evidence type="ECO:0000256" key="6">
    <source>
        <dbReference type="ARBA" id="ARBA00022840"/>
    </source>
</evidence>
<evidence type="ECO:0000256" key="13">
    <source>
        <dbReference type="ARBA" id="ARBA00080951"/>
    </source>
</evidence>
<keyword evidence="5 14" id="KW-0547">Nucleotide-binding</keyword>
<evidence type="ECO:0000313" key="16">
    <source>
        <dbReference type="Proteomes" id="UP001168972"/>
    </source>
</evidence>
<evidence type="ECO:0000256" key="2">
    <source>
        <dbReference type="ARBA" id="ARBA00005594"/>
    </source>
</evidence>
<evidence type="ECO:0000313" key="15">
    <source>
        <dbReference type="EMBL" id="KAK0181562.1"/>
    </source>
</evidence>
<keyword evidence="6 14" id="KW-0067">ATP-binding</keyword>
<dbReference type="InterPro" id="IPR002305">
    <property type="entry name" value="aa-tRNA-synth_Ic"/>
</dbReference>
<dbReference type="Pfam" id="PF00579">
    <property type="entry name" value="tRNA-synt_1b"/>
    <property type="match status" value="1"/>
</dbReference>
<accession>A0AA39G4T0</accession>
<name>A0AA39G4T0_MICHY</name>
<evidence type="ECO:0000256" key="5">
    <source>
        <dbReference type="ARBA" id="ARBA00022741"/>
    </source>
</evidence>
<dbReference type="PRINTS" id="PR01039">
    <property type="entry name" value="TRNASYNTHTRP"/>
</dbReference>
<proteinExistence type="inferred from homology"/>
<dbReference type="PROSITE" id="PS00178">
    <property type="entry name" value="AA_TRNA_LIGASE_I"/>
    <property type="match status" value="1"/>
</dbReference>
<evidence type="ECO:0000256" key="4">
    <source>
        <dbReference type="ARBA" id="ARBA00022598"/>
    </source>
</evidence>
<dbReference type="InterPro" id="IPR002306">
    <property type="entry name" value="Trp-tRNA-ligase"/>
</dbReference>
<dbReference type="Proteomes" id="UP001168972">
    <property type="component" value="Unassembled WGS sequence"/>
</dbReference>
<dbReference type="InterPro" id="IPR014729">
    <property type="entry name" value="Rossmann-like_a/b/a_fold"/>
</dbReference>
<evidence type="ECO:0000256" key="8">
    <source>
        <dbReference type="ARBA" id="ARBA00023146"/>
    </source>
</evidence>
<dbReference type="HAMAP" id="MF_00140_B">
    <property type="entry name" value="Trp_tRNA_synth_B"/>
    <property type="match status" value="1"/>
</dbReference>
<dbReference type="EC" id="6.1.1.2" evidence="3"/>
<dbReference type="PANTHER" id="PTHR43766">
    <property type="entry name" value="TRYPTOPHAN--TRNA LIGASE, MITOCHONDRIAL"/>
    <property type="match status" value="1"/>
</dbReference>
<gene>
    <name evidence="15" type="ORF">PV327_003835</name>
</gene>
<dbReference type="GO" id="GO:0070183">
    <property type="term" value="P:mitochondrial tryptophanyl-tRNA aminoacylation"/>
    <property type="evidence" value="ECO:0007669"/>
    <property type="project" value="TreeGrafter"/>
</dbReference>
<dbReference type="FunFam" id="3.40.50.620:FF:000082">
    <property type="entry name" value="MSW1p Mitochondrial tryptophanyl-tRNA synthetase"/>
    <property type="match status" value="1"/>
</dbReference>
<evidence type="ECO:0000256" key="12">
    <source>
        <dbReference type="ARBA" id="ARBA00069760"/>
    </source>
</evidence>
<dbReference type="GO" id="GO:0004830">
    <property type="term" value="F:tryptophan-tRNA ligase activity"/>
    <property type="evidence" value="ECO:0007669"/>
    <property type="project" value="UniProtKB-EC"/>
</dbReference>
<evidence type="ECO:0000256" key="14">
    <source>
        <dbReference type="RuleBase" id="RU363036"/>
    </source>
</evidence>
<evidence type="ECO:0000256" key="1">
    <source>
        <dbReference type="ARBA" id="ARBA00004305"/>
    </source>
</evidence>
<evidence type="ECO:0000256" key="9">
    <source>
        <dbReference type="ARBA" id="ARBA00030268"/>
    </source>
</evidence>
<keyword evidence="8 14" id="KW-0030">Aminoacyl-tRNA synthetase</keyword>
<evidence type="ECO:0000256" key="10">
    <source>
        <dbReference type="ARBA" id="ARBA00049929"/>
    </source>
</evidence>
<comment type="subcellular location">
    <subcellularLocation>
        <location evidence="1">Mitochondrion matrix</location>
    </subcellularLocation>
</comment>
<reference evidence="15" key="1">
    <citation type="journal article" date="2023" name="bioRxiv">
        <title>Scaffold-level genome assemblies of two parasitoid biocontrol wasps reveal the parthenogenesis mechanism and an associated novel virus.</title>
        <authorList>
            <person name="Inwood S."/>
            <person name="Skelly J."/>
            <person name="Guhlin J."/>
            <person name="Harrop T."/>
            <person name="Goldson S."/>
            <person name="Dearden P."/>
        </authorList>
    </citation>
    <scope>NUCLEOTIDE SEQUENCE</scope>
    <source>
        <strain evidence="15">Lincoln</strain>
        <tissue evidence="15">Whole body</tissue>
    </source>
</reference>
<dbReference type="AlphaFoldDB" id="A0AA39G4T0"/>
<keyword evidence="16" id="KW-1185">Reference proteome</keyword>
<organism evidence="15 16">
    <name type="scientific">Microctonus hyperodae</name>
    <name type="common">Parasitoid wasp</name>
    <dbReference type="NCBI Taxonomy" id="165561"/>
    <lineage>
        <taxon>Eukaryota</taxon>
        <taxon>Metazoa</taxon>
        <taxon>Ecdysozoa</taxon>
        <taxon>Arthropoda</taxon>
        <taxon>Hexapoda</taxon>
        <taxon>Insecta</taxon>
        <taxon>Pterygota</taxon>
        <taxon>Neoptera</taxon>
        <taxon>Endopterygota</taxon>
        <taxon>Hymenoptera</taxon>
        <taxon>Apocrita</taxon>
        <taxon>Ichneumonoidea</taxon>
        <taxon>Braconidae</taxon>
        <taxon>Euphorinae</taxon>
        <taxon>Microctonus</taxon>
    </lineage>
</organism>
<dbReference type="InterPro" id="IPR001412">
    <property type="entry name" value="aa-tRNA-synth_I_CS"/>
</dbReference>